<feature type="region of interest" description="Disordered" evidence="1">
    <location>
        <begin position="46"/>
        <end position="132"/>
    </location>
</feature>
<accession>A0AAV7RXH0</accession>
<dbReference type="EMBL" id="JANPWB010000009">
    <property type="protein sequence ID" value="KAJ1156668.1"/>
    <property type="molecule type" value="Genomic_DNA"/>
</dbReference>
<name>A0AAV7RXH0_PLEWA</name>
<feature type="compositionally biased region" description="Low complexity" evidence="1">
    <location>
        <begin position="77"/>
        <end position="96"/>
    </location>
</feature>
<proteinExistence type="predicted"/>
<evidence type="ECO:0000313" key="2">
    <source>
        <dbReference type="EMBL" id="KAJ1156668.1"/>
    </source>
</evidence>
<sequence length="187" mass="19666">MSFAPGPLFLLGPTEGALNPGRSCARALIDFMLGAPCHTGLAAHSFRSTRSPGASHSGRPNFFKGATHAPQRAAKAPGGSPDGQSPGPGGQQLPTPWRFSGASRARHPFPRGPGGSRSWPPPLPDPLQPRRPGRRVISGAATFYCWAGSGPEWVSGLLQTSLFEAIRAPAKYWVDQGQPAMYNEAGC</sequence>
<keyword evidence="3" id="KW-1185">Reference proteome</keyword>
<organism evidence="2 3">
    <name type="scientific">Pleurodeles waltl</name>
    <name type="common">Iberian ribbed newt</name>
    <dbReference type="NCBI Taxonomy" id="8319"/>
    <lineage>
        <taxon>Eukaryota</taxon>
        <taxon>Metazoa</taxon>
        <taxon>Chordata</taxon>
        <taxon>Craniata</taxon>
        <taxon>Vertebrata</taxon>
        <taxon>Euteleostomi</taxon>
        <taxon>Amphibia</taxon>
        <taxon>Batrachia</taxon>
        <taxon>Caudata</taxon>
        <taxon>Salamandroidea</taxon>
        <taxon>Salamandridae</taxon>
        <taxon>Pleurodelinae</taxon>
        <taxon>Pleurodeles</taxon>
    </lineage>
</organism>
<evidence type="ECO:0000313" key="3">
    <source>
        <dbReference type="Proteomes" id="UP001066276"/>
    </source>
</evidence>
<evidence type="ECO:0000256" key="1">
    <source>
        <dbReference type="SAM" id="MobiDB-lite"/>
    </source>
</evidence>
<protein>
    <submittedName>
        <fullName evidence="2">Uncharacterized protein</fullName>
    </submittedName>
</protein>
<feature type="compositionally biased region" description="Pro residues" evidence="1">
    <location>
        <begin position="119"/>
        <end position="129"/>
    </location>
</feature>
<comment type="caution">
    <text evidence="2">The sequence shown here is derived from an EMBL/GenBank/DDBJ whole genome shotgun (WGS) entry which is preliminary data.</text>
</comment>
<gene>
    <name evidence="2" type="ORF">NDU88_009386</name>
</gene>
<dbReference type="AlphaFoldDB" id="A0AAV7RXH0"/>
<dbReference type="Proteomes" id="UP001066276">
    <property type="component" value="Chromosome 5"/>
</dbReference>
<reference evidence="2" key="1">
    <citation type="journal article" date="2022" name="bioRxiv">
        <title>Sequencing and chromosome-scale assembly of the giantPleurodeles waltlgenome.</title>
        <authorList>
            <person name="Brown T."/>
            <person name="Elewa A."/>
            <person name="Iarovenko S."/>
            <person name="Subramanian E."/>
            <person name="Araus A.J."/>
            <person name="Petzold A."/>
            <person name="Susuki M."/>
            <person name="Suzuki K.-i.T."/>
            <person name="Hayashi T."/>
            <person name="Toyoda A."/>
            <person name="Oliveira C."/>
            <person name="Osipova E."/>
            <person name="Leigh N.D."/>
            <person name="Simon A."/>
            <person name="Yun M.H."/>
        </authorList>
    </citation>
    <scope>NUCLEOTIDE SEQUENCE</scope>
    <source>
        <strain evidence="2">20211129_DDA</strain>
        <tissue evidence="2">Liver</tissue>
    </source>
</reference>